<organism evidence="2 3">
    <name type="scientific">Galemys pyrenaicus</name>
    <name type="common">Iberian desman</name>
    <name type="synonym">Pyrenean desman</name>
    <dbReference type="NCBI Taxonomy" id="202257"/>
    <lineage>
        <taxon>Eukaryota</taxon>
        <taxon>Metazoa</taxon>
        <taxon>Chordata</taxon>
        <taxon>Craniata</taxon>
        <taxon>Vertebrata</taxon>
        <taxon>Euteleostomi</taxon>
        <taxon>Mammalia</taxon>
        <taxon>Eutheria</taxon>
        <taxon>Laurasiatheria</taxon>
        <taxon>Eulipotyphla</taxon>
        <taxon>Talpidae</taxon>
        <taxon>Galemys</taxon>
    </lineage>
</organism>
<protein>
    <submittedName>
        <fullName evidence="2">Uncharacterized protein</fullName>
    </submittedName>
</protein>
<comment type="caution">
    <text evidence="2">The sequence shown here is derived from an EMBL/GenBank/DDBJ whole genome shotgun (WGS) entry which is preliminary data.</text>
</comment>
<gene>
    <name evidence="2" type="ORF">J0S82_014483</name>
</gene>
<dbReference type="AlphaFoldDB" id="A0A8J5ZSI8"/>
<feature type="non-terminal residue" evidence="2">
    <location>
        <position position="143"/>
    </location>
</feature>
<dbReference type="Proteomes" id="UP000700334">
    <property type="component" value="Unassembled WGS sequence"/>
</dbReference>
<evidence type="ECO:0000256" key="1">
    <source>
        <dbReference type="SAM" id="MobiDB-lite"/>
    </source>
</evidence>
<feature type="region of interest" description="Disordered" evidence="1">
    <location>
        <begin position="53"/>
        <end position="80"/>
    </location>
</feature>
<keyword evidence="3" id="KW-1185">Reference proteome</keyword>
<reference evidence="2" key="1">
    <citation type="journal article" date="2021" name="Evol. Appl.">
        <title>The genome of the Pyrenean desman and the effects of bottlenecks and inbreeding on the genomic landscape of an endangered species.</title>
        <authorList>
            <person name="Escoda L."/>
            <person name="Castresana J."/>
        </authorList>
    </citation>
    <scope>NUCLEOTIDE SEQUENCE</scope>
    <source>
        <strain evidence="2">IBE-C5619</strain>
    </source>
</reference>
<accession>A0A8J5ZSI8</accession>
<feature type="region of interest" description="Disordered" evidence="1">
    <location>
        <begin position="124"/>
        <end position="143"/>
    </location>
</feature>
<sequence length="143" mass="15287">RAPSLHAGGSQPVAQLLSLQKWAVAAASMAGQMCRSRGRRTWMLPAEYRDSQPFLVGNRKGNDSSSGTGPSDAVCSGPPTDAPGWVASFRKKYQLVSLRTSTSGTDGVSHQAGWDDCVPKPYEPLSWSQGEARRQNSPEAALL</sequence>
<evidence type="ECO:0000313" key="2">
    <source>
        <dbReference type="EMBL" id="KAG8508859.1"/>
    </source>
</evidence>
<evidence type="ECO:0000313" key="3">
    <source>
        <dbReference type="Proteomes" id="UP000700334"/>
    </source>
</evidence>
<dbReference type="EMBL" id="JAGFMF010011973">
    <property type="protein sequence ID" value="KAG8508859.1"/>
    <property type="molecule type" value="Genomic_DNA"/>
</dbReference>
<proteinExistence type="predicted"/>
<name>A0A8J5ZSI8_GALPY</name>